<gene>
    <name evidence="2" type="ORF">AJ79_07103</name>
</gene>
<dbReference type="AlphaFoldDB" id="A0A2B7X5V6"/>
<evidence type="ECO:0000256" key="1">
    <source>
        <dbReference type="SAM" id="MobiDB-lite"/>
    </source>
</evidence>
<organism evidence="2 3">
    <name type="scientific">Helicocarpus griseus UAMH5409</name>
    <dbReference type="NCBI Taxonomy" id="1447875"/>
    <lineage>
        <taxon>Eukaryota</taxon>
        <taxon>Fungi</taxon>
        <taxon>Dikarya</taxon>
        <taxon>Ascomycota</taxon>
        <taxon>Pezizomycotina</taxon>
        <taxon>Eurotiomycetes</taxon>
        <taxon>Eurotiomycetidae</taxon>
        <taxon>Onygenales</taxon>
        <taxon>Ajellomycetaceae</taxon>
        <taxon>Helicocarpus</taxon>
    </lineage>
</organism>
<accession>A0A2B7X5V6</accession>
<dbReference type="Proteomes" id="UP000223968">
    <property type="component" value="Unassembled WGS sequence"/>
</dbReference>
<comment type="caution">
    <text evidence="2">The sequence shown here is derived from an EMBL/GenBank/DDBJ whole genome shotgun (WGS) entry which is preliminary data.</text>
</comment>
<feature type="compositionally biased region" description="Basic and acidic residues" evidence="1">
    <location>
        <begin position="1"/>
        <end position="14"/>
    </location>
</feature>
<keyword evidence="3" id="KW-1185">Reference proteome</keyword>
<reference evidence="2 3" key="1">
    <citation type="submission" date="2017-10" db="EMBL/GenBank/DDBJ databases">
        <title>Comparative genomics in systemic dimorphic fungi from Ajellomycetaceae.</title>
        <authorList>
            <person name="Munoz J.F."/>
            <person name="Mcewen J.G."/>
            <person name="Clay O.K."/>
            <person name="Cuomo C.A."/>
        </authorList>
    </citation>
    <scope>NUCLEOTIDE SEQUENCE [LARGE SCALE GENOMIC DNA]</scope>
    <source>
        <strain evidence="2 3">UAMH5409</strain>
    </source>
</reference>
<feature type="region of interest" description="Disordered" evidence="1">
    <location>
        <begin position="1"/>
        <end position="84"/>
    </location>
</feature>
<dbReference type="EMBL" id="PDNB01000136">
    <property type="protein sequence ID" value="PGH04446.1"/>
    <property type="molecule type" value="Genomic_DNA"/>
</dbReference>
<name>A0A2B7X5V6_9EURO</name>
<proteinExistence type="predicted"/>
<protein>
    <submittedName>
        <fullName evidence="2">Uncharacterized protein</fullName>
    </submittedName>
</protein>
<feature type="compositionally biased region" description="Pro residues" evidence="1">
    <location>
        <begin position="57"/>
        <end position="67"/>
    </location>
</feature>
<evidence type="ECO:0000313" key="3">
    <source>
        <dbReference type="Proteomes" id="UP000223968"/>
    </source>
</evidence>
<sequence>MAEFLKDEKERFLGERQPQPTNAPASQALKKKGVLKAGRPALIRKADPKPTEYKPINPGPGPSPSPGPSDNTSASDENIAEKPSQFKRILHGSGEISSSFPNLGGKVRQSSDRFSIGLIVVSYNDLKNQPGFQRKGLSFFAVLVRFASTSGNFELIFAGWSFCRGDDILAVYDSDSR</sequence>
<evidence type="ECO:0000313" key="2">
    <source>
        <dbReference type="EMBL" id="PGH04446.1"/>
    </source>
</evidence>